<keyword evidence="6" id="KW-1133">Transmembrane helix</keyword>
<dbReference type="SUPFAM" id="SSF52058">
    <property type="entry name" value="L domain-like"/>
    <property type="match status" value="1"/>
</dbReference>
<evidence type="ECO:0000256" key="10">
    <source>
        <dbReference type="SAM" id="MobiDB-lite"/>
    </source>
</evidence>
<comment type="caution">
    <text evidence="11">The sequence shown here is derived from an EMBL/GenBank/DDBJ whole genome shotgun (WGS) entry which is preliminary data.</text>
</comment>
<keyword evidence="3" id="KW-0812">Transmembrane</keyword>
<reference evidence="12" key="1">
    <citation type="submission" date="2016-06" db="EMBL/GenBank/DDBJ databases">
        <title>Parallel loss of symbiosis genes in relatives of nitrogen-fixing non-legume Parasponia.</title>
        <authorList>
            <person name="Van Velzen R."/>
            <person name="Holmer R."/>
            <person name="Bu F."/>
            <person name="Rutten L."/>
            <person name="Van Zeijl A."/>
            <person name="Liu W."/>
            <person name="Santuari L."/>
            <person name="Cao Q."/>
            <person name="Sharma T."/>
            <person name="Shen D."/>
            <person name="Roswanjaya Y."/>
            <person name="Wardhani T."/>
            <person name="Kalhor M.S."/>
            <person name="Jansen J."/>
            <person name="Van den Hoogen J."/>
            <person name="Gungor B."/>
            <person name="Hartog M."/>
            <person name="Hontelez J."/>
            <person name="Verver J."/>
            <person name="Yang W.-C."/>
            <person name="Schijlen E."/>
            <person name="Repin R."/>
            <person name="Schilthuizen M."/>
            <person name="Schranz E."/>
            <person name="Heidstra R."/>
            <person name="Miyata K."/>
            <person name="Fedorova E."/>
            <person name="Kohlen W."/>
            <person name="Bisseling T."/>
            <person name="Smit S."/>
            <person name="Geurts R."/>
        </authorList>
    </citation>
    <scope>NUCLEOTIDE SEQUENCE [LARGE SCALE GENOMIC DNA]</scope>
    <source>
        <strain evidence="12">cv. RG33-2</strain>
    </source>
</reference>
<dbReference type="STRING" id="63057.A0A2P5EN10"/>
<organism evidence="11 12">
    <name type="scientific">Trema orientale</name>
    <name type="common">Charcoal tree</name>
    <name type="synonym">Celtis orientalis</name>
    <dbReference type="NCBI Taxonomy" id="63057"/>
    <lineage>
        <taxon>Eukaryota</taxon>
        <taxon>Viridiplantae</taxon>
        <taxon>Streptophyta</taxon>
        <taxon>Embryophyta</taxon>
        <taxon>Tracheophyta</taxon>
        <taxon>Spermatophyta</taxon>
        <taxon>Magnoliopsida</taxon>
        <taxon>eudicotyledons</taxon>
        <taxon>Gunneridae</taxon>
        <taxon>Pentapetalae</taxon>
        <taxon>rosids</taxon>
        <taxon>fabids</taxon>
        <taxon>Rosales</taxon>
        <taxon>Cannabaceae</taxon>
        <taxon>Trema</taxon>
    </lineage>
</organism>
<evidence type="ECO:0000256" key="5">
    <source>
        <dbReference type="ARBA" id="ARBA00022737"/>
    </source>
</evidence>
<gene>
    <name evidence="11" type="ORF">TorRG33x02_172080</name>
</gene>
<name>A0A2P5EN10_TREOI</name>
<evidence type="ECO:0000256" key="6">
    <source>
        <dbReference type="ARBA" id="ARBA00022989"/>
    </source>
</evidence>
<dbReference type="InterPro" id="IPR052422">
    <property type="entry name" value="Auxin_Ser/Thr_Kinase"/>
</dbReference>
<proteinExistence type="predicted"/>
<dbReference type="Proteomes" id="UP000237000">
    <property type="component" value="Unassembled WGS sequence"/>
</dbReference>
<evidence type="ECO:0000313" key="11">
    <source>
        <dbReference type="EMBL" id="PON86961.1"/>
    </source>
</evidence>
<dbReference type="OrthoDB" id="544346at2759"/>
<keyword evidence="9" id="KW-0325">Glycoprotein</keyword>
<dbReference type="PANTHER" id="PTHR47986:SF10">
    <property type="entry name" value="RECEPTOR-LIKE KINASE TMK4"/>
    <property type="match status" value="1"/>
</dbReference>
<dbReference type="InterPro" id="IPR032675">
    <property type="entry name" value="LRR_dom_sf"/>
</dbReference>
<evidence type="ECO:0000256" key="8">
    <source>
        <dbReference type="ARBA" id="ARBA00023170"/>
    </source>
</evidence>
<evidence type="ECO:0000256" key="9">
    <source>
        <dbReference type="ARBA" id="ARBA00023180"/>
    </source>
</evidence>
<accession>A0A2P5EN10</accession>
<evidence type="ECO:0000256" key="2">
    <source>
        <dbReference type="ARBA" id="ARBA00022614"/>
    </source>
</evidence>
<dbReference type="FunFam" id="3.80.10.10:FF:000129">
    <property type="entry name" value="Leucine-rich repeat receptor-like kinase"/>
    <property type="match status" value="1"/>
</dbReference>
<protein>
    <submittedName>
        <fullName evidence="11">LRR domain containing protein</fullName>
    </submittedName>
</protein>
<evidence type="ECO:0000256" key="3">
    <source>
        <dbReference type="ARBA" id="ARBA00022692"/>
    </source>
</evidence>
<keyword evidence="7" id="KW-0472">Membrane</keyword>
<dbReference type="InParanoid" id="A0A2P5EN10"/>
<dbReference type="InterPro" id="IPR001611">
    <property type="entry name" value="Leu-rich_rpt"/>
</dbReference>
<dbReference type="GO" id="GO:0016020">
    <property type="term" value="C:membrane"/>
    <property type="evidence" value="ECO:0007669"/>
    <property type="project" value="UniProtKB-SubCell"/>
</dbReference>
<evidence type="ECO:0000256" key="1">
    <source>
        <dbReference type="ARBA" id="ARBA00004167"/>
    </source>
</evidence>
<dbReference type="Pfam" id="PF13855">
    <property type="entry name" value="LRR_8"/>
    <property type="match status" value="1"/>
</dbReference>
<keyword evidence="2" id="KW-0433">Leucine-rich repeat</keyword>
<keyword evidence="4" id="KW-0732">Signal</keyword>
<keyword evidence="8" id="KW-0675">Receptor</keyword>
<dbReference type="AlphaFoldDB" id="A0A2P5EN10"/>
<comment type="subcellular location">
    <subcellularLocation>
        <location evidence="1">Membrane</location>
        <topology evidence="1">Single-pass membrane protein</topology>
    </subcellularLocation>
</comment>
<sequence>MRAKAGDSSVATWQGNVTKVNFHKQHFNGRISPAFANLTGLRLLRLNDNSLTGLIPDGLTRLPQLRLLNVSYNNLTGEIPKFQSTVNLATSGNLLLGKTPSSGRGGTSSNGNRVSAGMPQQLLQSEYS</sequence>
<dbReference type="Gene3D" id="3.80.10.10">
    <property type="entry name" value="Ribonuclease Inhibitor"/>
    <property type="match status" value="1"/>
</dbReference>
<keyword evidence="12" id="KW-1185">Reference proteome</keyword>
<feature type="region of interest" description="Disordered" evidence="10">
    <location>
        <begin position="93"/>
        <end position="128"/>
    </location>
</feature>
<evidence type="ECO:0000313" key="12">
    <source>
        <dbReference type="Proteomes" id="UP000237000"/>
    </source>
</evidence>
<keyword evidence="5" id="KW-0677">Repeat</keyword>
<dbReference type="PANTHER" id="PTHR47986">
    <property type="entry name" value="OSJNBA0070M12.3 PROTEIN"/>
    <property type="match status" value="1"/>
</dbReference>
<dbReference type="EMBL" id="JXTC01000123">
    <property type="protein sequence ID" value="PON86961.1"/>
    <property type="molecule type" value="Genomic_DNA"/>
</dbReference>
<evidence type="ECO:0000256" key="4">
    <source>
        <dbReference type="ARBA" id="ARBA00022729"/>
    </source>
</evidence>
<evidence type="ECO:0000256" key="7">
    <source>
        <dbReference type="ARBA" id="ARBA00023136"/>
    </source>
</evidence>